<evidence type="ECO:0000313" key="14">
    <source>
        <dbReference type="Proteomes" id="UP000504628"/>
    </source>
</evidence>
<name>A0A6J2N271_9CHIR</name>
<dbReference type="GO" id="GO:0006565">
    <property type="term" value="P:L-serine catabolic process"/>
    <property type="evidence" value="ECO:0007669"/>
    <property type="project" value="TreeGrafter"/>
</dbReference>
<dbReference type="SUPFAM" id="SSF53686">
    <property type="entry name" value="Tryptophan synthase beta subunit-like PLP-dependent enzymes"/>
    <property type="match status" value="1"/>
</dbReference>
<evidence type="ECO:0000256" key="2">
    <source>
        <dbReference type="ARBA" id="ARBA00001933"/>
    </source>
</evidence>
<dbReference type="GO" id="GO:0006567">
    <property type="term" value="P:L-threonine catabolic process"/>
    <property type="evidence" value="ECO:0007669"/>
    <property type="project" value="TreeGrafter"/>
</dbReference>
<reference evidence="13 15" key="1">
    <citation type="journal article" date="2020" name="Nature">
        <title>Six reference-quality genomes reveal evolution of bat adaptations.</title>
        <authorList>
            <person name="Jebb D."/>
            <person name="Huang Z."/>
            <person name="Pippel M."/>
            <person name="Hughes G.M."/>
            <person name="Lavrichenko K."/>
            <person name="Devanna P."/>
            <person name="Winkler S."/>
            <person name="Jermiin L.S."/>
            <person name="Skirmuntt E.C."/>
            <person name="Katzourakis A."/>
            <person name="Burkitt-Gray L."/>
            <person name="Ray D.A."/>
            <person name="Sullivan K.A.M."/>
            <person name="Roscito J.G."/>
            <person name="Kirilenko B.M."/>
            <person name="Davalos L.M."/>
            <person name="Corthals A.P."/>
            <person name="Power M.L."/>
            <person name="Jones G."/>
            <person name="Ransome R.D."/>
            <person name="Dechmann D.K.N."/>
            <person name="Locatelli A.G."/>
            <person name="Puechmaille S.J."/>
            <person name="Fedrigo O."/>
            <person name="Jarvis E.D."/>
            <person name="Hiller M."/>
            <person name="Vernes S.C."/>
            <person name="Myers E.W."/>
            <person name="Teeling E.C."/>
        </authorList>
    </citation>
    <scope>NUCLEOTIDE SEQUENCE [LARGE SCALE GENOMIC DNA]</scope>
    <source>
        <strain evidence="13">Bat1K_MPI-CBG_1</strain>
    </source>
</reference>
<dbReference type="OrthoDB" id="7773036at2759"/>
<dbReference type="CDD" id="cd06448">
    <property type="entry name" value="L-Ser-dehyd"/>
    <property type="match status" value="1"/>
</dbReference>
<dbReference type="InterPro" id="IPR036052">
    <property type="entry name" value="TrpB-like_PALP_sf"/>
</dbReference>
<evidence type="ECO:0000313" key="13">
    <source>
        <dbReference type="EMBL" id="KAF6082873.1"/>
    </source>
</evidence>
<dbReference type="Proteomes" id="UP000664940">
    <property type="component" value="Unassembled WGS sequence"/>
</dbReference>
<dbReference type="GO" id="GO:0004794">
    <property type="term" value="F:threonine deaminase activity"/>
    <property type="evidence" value="ECO:0007669"/>
    <property type="project" value="UniProtKB-EC"/>
</dbReference>
<evidence type="ECO:0000256" key="6">
    <source>
        <dbReference type="ARBA" id="ARBA00022898"/>
    </source>
</evidence>
<dbReference type="Gene3D" id="3.40.50.1100">
    <property type="match status" value="2"/>
</dbReference>
<dbReference type="KEGG" id="pdic:114509935"/>
<dbReference type="AlphaFoldDB" id="A0A6J2N271"/>
<dbReference type="EMBL" id="JABVXQ010000013">
    <property type="protein sequence ID" value="KAF6082873.1"/>
    <property type="molecule type" value="Genomic_DNA"/>
</dbReference>
<dbReference type="GO" id="GO:0009097">
    <property type="term" value="P:isoleucine biosynthetic process"/>
    <property type="evidence" value="ECO:0007669"/>
    <property type="project" value="TreeGrafter"/>
</dbReference>
<dbReference type="GO" id="GO:0030170">
    <property type="term" value="F:pyridoxal phosphate binding"/>
    <property type="evidence" value="ECO:0007669"/>
    <property type="project" value="InterPro"/>
</dbReference>
<reference evidence="16" key="2">
    <citation type="submission" date="2025-04" db="UniProtKB">
        <authorList>
            <consortium name="RefSeq"/>
        </authorList>
    </citation>
    <scope>IDENTIFICATION</scope>
    <source>
        <tissue evidence="16">Muscle</tissue>
    </source>
</reference>
<sequence>MESSPADHAKSEPFHTVTPLLESWALSQVAGVPVFLKCENVQPTGSFKIRGIGHFCQEVAKNGCRHLVCSSGGNAGISAAYCARKLGIPATIVLPESTSLQVVRRLQGEGAEVQLAGKVWDEANLRAQELAKRDGWVNVPPFDHPLIWEGHTSLVRELKAALGTPPGALVLAVGGGGLLAGVSAGLVEVGWQQVPIVAVETRGAHSFNAAVEAGRLVTLPSITSVAKCLGAKTVAARALACTRESKILSEVVEDREAVDAMQRFLDDERMLVEPACGAALAAVYSGLLGRLQAEGRLGPALASVVVVVCGGNSIDSRELQALRAQLGRS</sequence>
<evidence type="ECO:0000256" key="10">
    <source>
        <dbReference type="ARBA" id="ARBA00042605"/>
    </source>
</evidence>
<dbReference type="GeneID" id="114509935"/>
<dbReference type="EC" id="4.3.1.17" evidence="4"/>
<evidence type="ECO:0000259" key="12">
    <source>
        <dbReference type="Pfam" id="PF00291"/>
    </source>
</evidence>
<feature type="domain" description="Tryptophan synthase beta chain-like PALP" evidence="12">
    <location>
        <begin position="14"/>
        <end position="310"/>
    </location>
</feature>
<evidence type="ECO:0000256" key="1">
    <source>
        <dbReference type="ARBA" id="ARBA00001274"/>
    </source>
</evidence>
<dbReference type="EC" id="4.3.1.19" evidence="5"/>
<keyword evidence="14" id="KW-1185">Reference proteome</keyword>
<evidence type="ECO:0000256" key="4">
    <source>
        <dbReference type="ARBA" id="ARBA00012093"/>
    </source>
</evidence>
<evidence type="ECO:0000256" key="9">
    <source>
        <dbReference type="ARBA" id="ARBA00041766"/>
    </source>
</evidence>
<dbReference type="GO" id="GO:0006629">
    <property type="term" value="P:lipid metabolic process"/>
    <property type="evidence" value="ECO:0007669"/>
    <property type="project" value="UniProtKB-KW"/>
</dbReference>
<evidence type="ECO:0000256" key="7">
    <source>
        <dbReference type="ARBA" id="ARBA00023098"/>
    </source>
</evidence>
<dbReference type="Pfam" id="PF00291">
    <property type="entry name" value="PALP"/>
    <property type="match status" value="1"/>
</dbReference>
<evidence type="ECO:0000256" key="8">
    <source>
        <dbReference type="ARBA" id="ARBA00023239"/>
    </source>
</evidence>
<evidence type="ECO:0000313" key="15">
    <source>
        <dbReference type="Proteomes" id="UP000664940"/>
    </source>
</evidence>
<keyword evidence="8" id="KW-0456">Lyase</keyword>
<comment type="similarity">
    <text evidence="3">Belongs to the serine/threonine dehydratase family.</text>
</comment>
<accession>A0A6J2N271</accession>
<keyword evidence="6" id="KW-0663">Pyridoxal phosphate</keyword>
<dbReference type="RefSeq" id="XP_028384343.1">
    <property type="nucleotide sequence ID" value="XM_028528542.2"/>
</dbReference>
<dbReference type="InterPro" id="IPR001926">
    <property type="entry name" value="TrpB-like_PALP"/>
</dbReference>
<dbReference type="FunFam" id="3.40.50.1100:FF:000031">
    <property type="entry name" value="L-serine dehydratase/L-threonine deaminase"/>
    <property type="match status" value="1"/>
</dbReference>
<dbReference type="Proteomes" id="UP000504628">
    <property type="component" value="Chromosome 13"/>
</dbReference>
<dbReference type="CTD" id="113675"/>
<dbReference type="InterPro" id="IPR050147">
    <property type="entry name" value="Ser/Thr_Dehydratase"/>
</dbReference>
<organism evidence="14 16">
    <name type="scientific">Phyllostomus discolor</name>
    <name type="common">pale spear-nosed bat</name>
    <dbReference type="NCBI Taxonomy" id="89673"/>
    <lineage>
        <taxon>Eukaryota</taxon>
        <taxon>Metazoa</taxon>
        <taxon>Chordata</taxon>
        <taxon>Craniata</taxon>
        <taxon>Vertebrata</taxon>
        <taxon>Euteleostomi</taxon>
        <taxon>Mammalia</taxon>
        <taxon>Eutheria</taxon>
        <taxon>Laurasiatheria</taxon>
        <taxon>Chiroptera</taxon>
        <taxon>Yangochiroptera</taxon>
        <taxon>Phyllostomidae</taxon>
        <taxon>Phyllostominae</taxon>
        <taxon>Phyllostomus</taxon>
    </lineage>
</organism>
<dbReference type="PROSITE" id="PS00165">
    <property type="entry name" value="DEHYDRATASE_SER_THR"/>
    <property type="match status" value="1"/>
</dbReference>
<proteinExistence type="inferred from homology"/>
<keyword evidence="7" id="KW-0443">Lipid metabolism</keyword>
<dbReference type="PANTHER" id="PTHR48078:SF16">
    <property type="entry name" value="SERINE DEHYDRATASE-LIKE"/>
    <property type="match status" value="1"/>
</dbReference>
<evidence type="ECO:0000256" key="5">
    <source>
        <dbReference type="ARBA" id="ARBA00012096"/>
    </source>
</evidence>
<evidence type="ECO:0000256" key="11">
    <source>
        <dbReference type="ARBA" id="ARBA00049406"/>
    </source>
</evidence>
<comment type="catalytic activity">
    <reaction evidence="1">
        <text>L-threonine = 2-oxobutanoate + NH4(+)</text>
        <dbReference type="Rhea" id="RHEA:22108"/>
        <dbReference type="ChEBI" id="CHEBI:16763"/>
        <dbReference type="ChEBI" id="CHEBI:28938"/>
        <dbReference type="ChEBI" id="CHEBI:57926"/>
        <dbReference type="EC" id="4.3.1.19"/>
    </reaction>
</comment>
<evidence type="ECO:0000313" key="16">
    <source>
        <dbReference type="RefSeq" id="XP_028384343.1"/>
    </source>
</evidence>
<dbReference type="PANTHER" id="PTHR48078">
    <property type="entry name" value="THREONINE DEHYDRATASE, MITOCHONDRIAL-RELATED"/>
    <property type="match status" value="1"/>
</dbReference>
<evidence type="ECO:0000256" key="3">
    <source>
        <dbReference type="ARBA" id="ARBA00010869"/>
    </source>
</evidence>
<comment type="cofactor">
    <cofactor evidence="2">
        <name>pyridoxal 5'-phosphate</name>
        <dbReference type="ChEBI" id="CHEBI:597326"/>
    </cofactor>
</comment>
<protein>
    <recommendedName>
        <fullName evidence="9">L-serine deaminase</fullName>
        <ecNumber evidence="4">4.3.1.17</ecNumber>
        <ecNumber evidence="5">4.3.1.19</ecNumber>
    </recommendedName>
    <alternativeName>
        <fullName evidence="10">L-threonine dehydratase</fullName>
    </alternativeName>
</protein>
<comment type="catalytic activity">
    <reaction evidence="11">
        <text>L-serine = pyruvate + NH4(+)</text>
        <dbReference type="Rhea" id="RHEA:19169"/>
        <dbReference type="ChEBI" id="CHEBI:15361"/>
        <dbReference type="ChEBI" id="CHEBI:28938"/>
        <dbReference type="ChEBI" id="CHEBI:33384"/>
        <dbReference type="EC" id="4.3.1.17"/>
    </reaction>
</comment>
<dbReference type="InterPro" id="IPR000634">
    <property type="entry name" value="Ser/Thr_deHydtase_PyrdxlP-BS"/>
</dbReference>
<dbReference type="GO" id="GO:0003941">
    <property type="term" value="F:L-serine ammonia-lyase activity"/>
    <property type="evidence" value="ECO:0007669"/>
    <property type="project" value="UniProtKB-EC"/>
</dbReference>
<gene>
    <name evidence="16" type="primary">SDSL</name>
    <name evidence="13" type="ORF">HJG60_016966</name>
</gene>